<dbReference type="EC" id="2.4.2.3" evidence="1"/>
<comment type="caution">
    <text evidence="5">The sequence shown here is derived from an EMBL/GenBank/DDBJ whole genome shotgun (WGS) entry which is preliminary data.</text>
</comment>
<protein>
    <recommendedName>
        <fullName evidence="2">Uridine phosphorylase</fullName>
        <ecNumber evidence="1">2.4.2.3</ecNumber>
    </recommendedName>
</protein>
<feature type="domain" description="Nucleoside phosphorylase" evidence="4">
    <location>
        <begin position="30"/>
        <end position="280"/>
    </location>
</feature>
<dbReference type="Pfam" id="PF01048">
    <property type="entry name" value="PNP_UDP_1"/>
    <property type="match status" value="1"/>
</dbReference>
<proteinExistence type="predicted"/>
<evidence type="ECO:0000313" key="5">
    <source>
        <dbReference type="EMBL" id="MBO0355681.1"/>
    </source>
</evidence>
<dbReference type="PANTHER" id="PTHR43691">
    <property type="entry name" value="URIDINE PHOSPHORYLASE"/>
    <property type="match status" value="1"/>
</dbReference>
<evidence type="ECO:0000256" key="3">
    <source>
        <dbReference type="ARBA" id="ARBA00048447"/>
    </source>
</evidence>
<sequence length="295" mass="32775">MKASLSSSELILNADGSIYHLNLLPEDIADIIITVGDPERVSEVSKHFDSVEIKKGKREFITHTGIYSNKRITVISTGIGTDNIDIVFNELDALINIDFASRKVKTEKKQLSFIRIGTSGSIQPDIPVDSFLMSSSAIGFDNLLHFYEHGHVTNHAVESALISYLGWENHNIHPYVVDFDESLAEIFESNRIRYGVTITNSGFYGPQGRTLRLAPSIQDFNDKLARFSYQNARITNLEMETAGIYGLAKLLGHRAVSLNAILANRATGEFSEQGHKTVEELIKYTLNAIANSDLI</sequence>
<comment type="catalytic activity">
    <reaction evidence="3">
        <text>uridine + phosphate = alpha-D-ribose 1-phosphate + uracil</text>
        <dbReference type="Rhea" id="RHEA:24388"/>
        <dbReference type="ChEBI" id="CHEBI:16704"/>
        <dbReference type="ChEBI" id="CHEBI:17568"/>
        <dbReference type="ChEBI" id="CHEBI:43474"/>
        <dbReference type="ChEBI" id="CHEBI:57720"/>
        <dbReference type="EC" id="2.4.2.3"/>
    </reaction>
</comment>
<dbReference type="InterPro" id="IPR035994">
    <property type="entry name" value="Nucleoside_phosphorylase_sf"/>
</dbReference>
<dbReference type="CDD" id="cd00436">
    <property type="entry name" value="UP_TbUP-like"/>
    <property type="match status" value="1"/>
</dbReference>
<gene>
    <name evidence="5" type="ORF">J0656_16805</name>
</gene>
<organism evidence="5 6">
    <name type="scientific">Flagellimonas aurea</name>
    <dbReference type="NCBI Taxonomy" id="2915619"/>
    <lineage>
        <taxon>Bacteria</taxon>
        <taxon>Pseudomonadati</taxon>
        <taxon>Bacteroidota</taxon>
        <taxon>Flavobacteriia</taxon>
        <taxon>Flavobacteriales</taxon>
        <taxon>Flavobacteriaceae</taxon>
        <taxon>Flagellimonas</taxon>
    </lineage>
</organism>
<evidence type="ECO:0000313" key="6">
    <source>
        <dbReference type="Proteomes" id="UP000664044"/>
    </source>
</evidence>
<accession>A0ABS3G8D9</accession>
<reference evidence="5 6" key="1">
    <citation type="submission" date="2021-03" db="EMBL/GenBank/DDBJ databases">
        <title>Muricauda lutimaris sp. nov. and Muricauda ruestringensis sp. nov, two marine members of the Flavobacteriaceae isolated from deep sea sediments of Western Pacific.</title>
        <authorList>
            <person name="Zhao S."/>
            <person name="Liu R."/>
        </authorList>
    </citation>
    <scope>NUCLEOTIDE SEQUENCE [LARGE SCALE GENOMIC DNA]</scope>
    <source>
        <strain evidence="5 6">BC31-1-A7</strain>
    </source>
</reference>
<name>A0ABS3G8D9_9FLAO</name>
<dbReference type="SUPFAM" id="SSF53167">
    <property type="entry name" value="Purine and uridine phosphorylases"/>
    <property type="match status" value="1"/>
</dbReference>
<keyword evidence="6" id="KW-1185">Reference proteome</keyword>
<dbReference type="Proteomes" id="UP000664044">
    <property type="component" value="Unassembled WGS sequence"/>
</dbReference>
<dbReference type="PANTHER" id="PTHR43691:SF11">
    <property type="entry name" value="FI09636P-RELATED"/>
    <property type="match status" value="1"/>
</dbReference>
<dbReference type="RefSeq" id="WP_207036011.1">
    <property type="nucleotide sequence ID" value="NZ_JAFLNL010000011.1"/>
</dbReference>
<evidence type="ECO:0000259" key="4">
    <source>
        <dbReference type="Pfam" id="PF01048"/>
    </source>
</evidence>
<dbReference type="Gene3D" id="3.40.50.1580">
    <property type="entry name" value="Nucleoside phosphorylase domain"/>
    <property type="match status" value="1"/>
</dbReference>
<dbReference type="EMBL" id="JAFLNL010000011">
    <property type="protein sequence ID" value="MBO0355681.1"/>
    <property type="molecule type" value="Genomic_DNA"/>
</dbReference>
<evidence type="ECO:0000256" key="2">
    <source>
        <dbReference type="ARBA" id="ARBA00021980"/>
    </source>
</evidence>
<dbReference type="InterPro" id="IPR000845">
    <property type="entry name" value="Nucleoside_phosphorylase_d"/>
</dbReference>
<evidence type="ECO:0000256" key="1">
    <source>
        <dbReference type="ARBA" id="ARBA00011888"/>
    </source>
</evidence>